<evidence type="ECO:0000256" key="3">
    <source>
        <dbReference type="ARBA" id="ARBA00023038"/>
    </source>
</evidence>
<dbReference type="SMART" id="SM00132">
    <property type="entry name" value="LIM"/>
    <property type="match status" value="1"/>
</dbReference>
<dbReference type="EMBL" id="CAJNON010000282">
    <property type="protein sequence ID" value="CAF1166493.1"/>
    <property type="molecule type" value="Genomic_DNA"/>
</dbReference>
<evidence type="ECO:0000313" key="8">
    <source>
        <dbReference type="Proteomes" id="UP000663891"/>
    </source>
</evidence>
<comment type="caution">
    <text evidence="6">The sequence shown here is derived from an EMBL/GenBank/DDBJ whole genome shotgun (WGS) entry which is preliminary data.</text>
</comment>
<keyword evidence="1 4" id="KW-0479">Metal-binding</keyword>
<dbReference type="InterPro" id="IPR027417">
    <property type="entry name" value="P-loop_NTPase"/>
</dbReference>
<dbReference type="OrthoDB" id="8954335at2759"/>
<keyword evidence="3 4" id="KW-0440">LIM domain</keyword>
<protein>
    <recommendedName>
        <fullName evidence="5">LIM zinc-binding domain-containing protein</fullName>
    </recommendedName>
</protein>
<evidence type="ECO:0000256" key="2">
    <source>
        <dbReference type="ARBA" id="ARBA00022833"/>
    </source>
</evidence>
<accession>A0A814TWX7</accession>
<evidence type="ECO:0000256" key="4">
    <source>
        <dbReference type="PROSITE-ProRule" id="PRU00125"/>
    </source>
</evidence>
<dbReference type="InterPro" id="IPR001781">
    <property type="entry name" value="Znf_LIM"/>
</dbReference>
<proteinExistence type="predicted"/>
<dbReference type="GO" id="GO:0005525">
    <property type="term" value="F:GTP binding"/>
    <property type="evidence" value="ECO:0007669"/>
    <property type="project" value="InterPro"/>
</dbReference>
<evidence type="ECO:0000256" key="1">
    <source>
        <dbReference type="ARBA" id="ARBA00022723"/>
    </source>
</evidence>
<dbReference type="Pfam" id="PF00412">
    <property type="entry name" value="LIM"/>
    <property type="match status" value="1"/>
</dbReference>
<dbReference type="EMBL" id="CAJOAY010002201">
    <property type="protein sequence ID" value="CAF3930907.1"/>
    <property type="molecule type" value="Genomic_DNA"/>
</dbReference>
<dbReference type="CDD" id="cd00882">
    <property type="entry name" value="Ras_like_GTPase"/>
    <property type="match status" value="1"/>
</dbReference>
<feature type="domain" description="LIM zinc-binding" evidence="5">
    <location>
        <begin position="6"/>
        <end position="69"/>
    </location>
</feature>
<dbReference type="PROSITE" id="PS50023">
    <property type="entry name" value="LIM_DOMAIN_2"/>
    <property type="match status" value="1"/>
</dbReference>
<dbReference type="InterPro" id="IPR006073">
    <property type="entry name" value="GTP-bd"/>
</dbReference>
<reference evidence="6" key="1">
    <citation type="submission" date="2021-02" db="EMBL/GenBank/DDBJ databases">
        <authorList>
            <person name="Nowell W R."/>
        </authorList>
    </citation>
    <scope>NUCLEOTIDE SEQUENCE</scope>
</reference>
<evidence type="ECO:0000259" key="5">
    <source>
        <dbReference type="PROSITE" id="PS50023"/>
    </source>
</evidence>
<evidence type="ECO:0000313" key="6">
    <source>
        <dbReference type="EMBL" id="CAF1166493.1"/>
    </source>
</evidence>
<dbReference type="Proteomes" id="UP000663881">
    <property type="component" value="Unassembled WGS sequence"/>
</dbReference>
<gene>
    <name evidence="7" type="ORF">OKA104_LOCUS25817</name>
    <name evidence="6" type="ORF">VCS650_LOCUS23665</name>
</gene>
<dbReference type="Proteomes" id="UP000663891">
    <property type="component" value="Unassembled WGS sequence"/>
</dbReference>
<sequence length="421" mass="47381">MASSAIKCSKCGKTTYPADRCERYEGKVYHSGCFKCSYADCGVVLTSKNVKGFNKMPYCKRHPPNEQRVDTSLVYETSSADKSNINVTPSSPDKSVEQMSLNIQHDLSDISTQHSLASPICLTDRIDKNTVKPNREVRKEMQSILFDAKDQMVDDVFNGLSKDTHIIVCGSPRVGKSTLINAICGREVAEARDGLASVTHSISSHAMEGECHSESGPRRYKYNFWDTPGFESWEKNDIRSKMKSIIKEPDAKPICMIFCASPSTFVDLTQLEWLLDKCIIKKHIFCALVCTNKYAGQLRSRRAVLESFNKLLSKYVDYPPREENDITFYGNIGLCASVNSEPYELDDNILPTSGINELIHGIAESLVDEHVLNWCLVVLENKGFWDNCQQKVTSKFNIVKNLLHLTNNKKIKVKKSNCTTK</sequence>
<dbReference type="AlphaFoldDB" id="A0A814TWX7"/>
<keyword evidence="2 4" id="KW-0862">Zinc</keyword>
<dbReference type="Gene3D" id="2.10.110.10">
    <property type="entry name" value="Cysteine Rich Protein"/>
    <property type="match status" value="1"/>
</dbReference>
<name>A0A814TWX7_9BILA</name>
<evidence type="ECO:0000313" key="7">
    <source>
        <dbReference type="EMBL" id="CAF3930907.1"/>
    </source>
</evidence>
<dbReference type="GO" id="GO:0046872">
    <property type="term" value="F:metal ion binding"/>
    <property type="evidence" value="ECO:0007669"/>
    <property type="project" value="UniProtKB-KW"/>
</dbReference>
<dbReference type="Gene3D" id="3.40.50.300">
    <property type="entry name" value="P-loop containing nucleotide triphosphate hydrolases"/>
    <property type="match status" value="1"/>
</dbReference>
<dbReference type="Pfam" id="PF01926">
    <property type="entry name" value="MMR_HSR1"/>
    <property type="match status" value="1"/>
</dbReference>
<dbReference type="SUPFAM" id="SSF52540">
    <property type="entry name" value="P-loop containing nucleoside triphosphate hydrolases"/>
    <property type="match status" value="1"/>
</dbReference>
<organism evidence="6 8">
    <name type="scientific">Adineta steineri</name>
    <dbReference type="NCBI Taxonomy" id="433720"/>
    <lineage>
        <taxon>Eukaryota</taxon>
        <taxon>Metazoa</taxon>
        <taxon>Spiralia</taxon>
        <taxon>Gnathifera</taxon>
        <taxon>Rotifera</taxon>
        <taxon>Eurotatoria</taxon>
        <taxon>Bdelloidea</taxon>
        <taxon>Adinetida</taxon>
        <taxon>Adinetidae</taxon>
        <taxon>Adineta</taxon>
    </lineage>
</organism>